<dbReference type="InterPro" id="IPR023430">
    <property type="entry name" value="Pept_HybD-like_dom_sf"/>
</dbReference>
<dbReference type="PANTHER" id="PTHR30302">
    <property type="entry name" value="HYDROGENASE 1 MATURATION PROTEASE"/>
    <property type="match status" value="1"/>
</dbReference>
<dbReference type="Pfam" id="PF01750">
    <property type="entry name" value="HycI"/>
    <property type="match status" value="1"/>
</dbReference>
<gene>
    <name evidence="5" type="ORF">S03H2_28773</name>
</gene>
<keyword evidence="4" id="KW-0378">Hydrolase</keyword>
<evidence type="ECO:0000256" key="3">
    <source>
        <dbReference type="ARBA" id="ARBA00022750"/>
    </source>
</evidence>
<dbReference type="GO" id="GO:0008047">
    <property type="term" value="F:enzyme activator activity"/>
    <property type="evidence" value="ECO:0007669"/>
    <property type="project" value="InterPro"/>
</dbReference>
<dbReference type="PRINTS" id="PR00446">
    <property type="entry name" value="HYDRGNUPTAKE"/>
</dbReference>
<accession>X1HQ49</accession>
<dbReference type="InterPro" id="IPR000671">
    <property type="entry name" value="Peptidase_A31"/>
</dbReference>
<dbReference type="CDD" id="cd00518">
    <property type="entry name" value="H2MP"/>
    <property type="match status" value="1"/>
</dbReference>
<keyword evidence="2" id="KW-0645">Protease</keyword>
<name>X1HQ49_9ZZZZ</name>
<dbReference type="EMBL" id="BARU01017337">
    <property type="protein sequence ID" value="GAH59180.1"/>
    <property type="molecule type" value="Genomic_DNA"/>
</dbReference>
<reference evidence="5" key="1">
    <citation type="journal article" date="2014" name="Front. Microbiol.">
        <title>High frequency of phylogenetically diverse reductive dehalogenase-homologous genes in deep subseafloor sedimentary metagenomes.</title>
        <authorList>
            <person name="Kawai M."/>
            <person name="Futagami T."/>
            <person name="Toyoda A."/>
            <person name="Takaki Y."/>
            <person name="Nishi S."/>
            <person name="Hori S."/>
            <person name="Arai W."/>
            <person name="Tsubouchi T."/>
            <person name="Morono Y."/>
            <person name="Uchiyama I."/>
            <person name="Ito T."/>
            <person name="Fujiyama A."/>
            <person name="Inagaki F."/>
            <person name="Takami H."/>
        </authorList>
    </citation>
    <scope>NUCLEOTIDE SEQUENCE</scope>
    <source>
        <strain evidence="5">Expedition CK06-06</strain>
    </source>
</reference>
<dbReference type="AlphaFoldDB" id="X1HQ49"/>
<sequence length="165" mass="18506">MGKETPIQEIKDERMNTLILGVGNLILTDDGIGIKIAQRLKEERPDLEVMETSEAAMAILDLIAIVGCDKLIIIDSIKTEQGELGELYKFEIEDLKPARDFSSSHGVDIATVFELGQRLGYSLPEYVSLYAVEIKDNTTFGEECTEDVVEKIPFITRQIIEQEKL</sequence>
<evidence type="ECO:0000256" key="2">
    <source>
        <dbReference type="ARBA" id="ARBA00022670"/>
    </source>
</evidence>
<evidence type="ECO:0000256" key="4">
    <source>
        <dbReference type="ARBA" id="ARBA00022801"/>
    </source>
</evidence>
<proteinExistence type="inferred from homology"/>
<organism evidence="5">
    <name type="scientific">marine sediment metagenome</name>
    <dbReference type="NCBI Taxonomy" id="412755"/>
    <lineage>
        <taxon>unclassified sequences</taxon>
        <taxon>metagenomes</taxon>
        <taxon>ecological metagenomes</taxon>
    </lineage>
</organism>
<protein>
    <recommendedName>
        <fullName evidence="6">Hydrogenase maturation protease</fullName>
    </recommendedName>
</protein>
<dbReference type="Gene3D" id="3.40.50.1450">
    <property type="entry name" value="HybD-like"/>
    <property type="match status" value="1"/>
</dbReference>
<dbReference type="GO" id="GO:0004190">
    <property type="term" value="F:aspartic-type endopeptidase activity"/>
    <property type="evidence" value="ECO:0007669"/>
    <property type="project" value="UniProtKB-KW"/>
</dbReference>
<comment type="caution">
    <text evidence="5">The sequence shown here is derived from an EMBL/GenBank/DDBJ whole genome shotgun (WGS) entry which is preliminary data.</text>
</comment>
<dbReference type="SUPFAM" id="SSF53163">
    <property type="entry name" value="HybD-like"/>
    <property type="match status" value="1"/>
</dbReference>
<evidence type="ECO:0008006" key="6">
    <source>
        <dbReference type="Google" id="ProtNLM"/>
    </source>
</evidence>
<evidence type="ECO:0000313" key="5">
    <source>
        <dbReference type="EMBL" id="GAH59180.1"/>
    </source>
</evidence>
<comment type="similarity">
    <text evidence="1">Belongs to the peptidase A31 family.</text>
</comment>
<evidence type="ECO:0000256" key="1">
    <source>
        <dbReference type="ARBA" id="ARBA00006814"/>
    </source>
</evidence>
<dbReference type="GO" id="GO:0016485">
    <property type="term" value="P:protein processing"/>
    <property type="evidence" value="ECO:0007669"/>
    <property type="project" value="TreeGrafter"/>
</dbReference>
<dbReference type="NCBIfam" id="TIGR00072">
    <property type="entry name" value="hydrog_prot"/>
    <property type="match status" value="1"/>
</dbReference>
<dbReference type="PANTHER" id="PTHR30302:SF1">
    <property type="entry name" value="HYDROGENASE 2 MATURATION PROTEASE"/>
    <property type="match status" value="1"/>
</dbReference>
<keyword evidence="3" id="KW-0064">Aspartyl protease</keyword>